<evidence type="ECO:0000313" key="11">
    <source>
        <dbReference type="EMBL" id="GFR42104.1"/>
    </source>
</evidence>
<keyword evidence="6 9" id="KW-1133">Transmembrane helix</keyword>
<dbReference type="PANTHER" id="PTHR43066">
    <property type="entry name" value="RHOMBOID-RELATED PROTEIN"/>
    <property type="match status" value="1"/>
</dbReference>
<dbReference type="InterPro" id="IPR035952">
    <property type="entry name" value="Rhomboid-like_sf"/>
</dbReference>
<keyword evidence="3" id="KW-0645">Protease</keyword>
<evidence type="ECO:0000256" key="1">
    <source>
        <dbReference type="ARBA" id="ARBA00004141"/>
    </source>
</evidence>
<organism evidence="11 12">
    <name type="scientific">Astrephomene gubernaculifera</name>
    <dbReference type="NCBI Taxonomy" id="47775"/>
    <lineage>
        <taxon>Eukaryota</taxon>
        <taxon>Viridiplantae</taxon>
        <taxon>Chlorophyta</taxon>
        <taxon>core chlorophytes</taxon>
        <taxon>Chlorophyceae</taxon>
        <taxon>CS clade</taxon>
        <taxon>Chlamydomonadales</taxon>
        <taxon>Astrephomenaceae</taxon>
        <taxon>Astrephomene</taxon>
    </lineage>
</organism>
<comment type="subcellular location">
    <subcellularLocation>
        <location evidence="1">Membrane</location>
        <topology evidence="1">Multi-pass membrane protein</topology>
    </subcellularLocation>
</comment>
<gene>
    <name evidence="11" type="ORF">Agub_g2946</name>
</gene>
<evidence type="ECO:0000256" key="6">
    <source>
        <dbReference type="ARBA" id="ARBA00022989"/>
    </source>
</evidence>
<dbReference type="PANTHER" id="PTHR43066:SF1">
    <property type="entry name" value="RHOMBOID PROTEIN 2"/>
    <property type="match status" value="1"/>
</dbReference>
<keyword evidence="7 9" id="KW-0472">Membrane</keyword>
<feature type="domain" description="Peptidase S54 rhomboid" evidence="10">
    <location>
        <begin position="160"/>
        <end position="308"/>
    </location>
</feature>
<evidence type="ECO:0000259" key="10">
    <source>
        <dbReference type="Pfam" id="PF01694"/>
    </source>
</evidence>
<dbReference type="Proteomes" id="UP001054857">
    <property type="component" value="Unassembled WGS sequence"/>
</dbReference>
<feature type="transmembrane region" description="Helical" evidence="9">
    <location>
        <begin position="363"/>
        <end position="383"/>
    </location>
</feature>
<protein>
    <recommendedName>
        <fullName evidence="10">Peptidase S54 rhomboid domain-containing protein</fullName>
    </recommendedName>
</protein>
<name>A0AAD3DHU5_9CHLO</name>
<dbReference type="GO" id="GO:0006508">
    <property type="term" value="P:proteolysis"/>
    <property type="evidence" value="ECO:0007669"/>
    <property type="project" value="UniProtKB-KW"/>
</dbReference>
<feature type="transmembrane region" description="Helical" evidence="9">
    <location>
        <begin position="201"/>
        <end position="221"/>
    </location>
</feature>
<feature type="transmembrane region" description="Helical" evidence="9">
    <location>
        <begin position="233"/>
        <end position="251"/>
    </location>
</feature>
<keyword evidence="4 9" id="KW-0812">Transmembrane</keyword>
<keyword evidence="5" id="KW-0378">Hydrolase</keyword>
<accession>A0AAD3DHU5</accession>
<evidence type="ECO:0000256" key="2">
    <source>
        <dbReference type="ARBA" id="ARBA00009045"/>
    </source>
</evidence>
<comment type="similarity">
    <text evidence="2">Belongs to the peptidase S54 family.</text>
</comment>
<dbReference type="InterPro" id="IPR022764">
    <property type="entry name" value="Peptidase_S54_rhomboid_dom"/>
</dbReference>
<evidence type="ECO:0000256" key="8">
    <source>
        <dbReference type="SAM" id="MobiDB-lite"/>
    </source>
</evidence>
<evidence type="ECO:0000256" key="3">
    <source>
        <dbReference type="ARBA" id="ARBA00022670"/>
    </source>
</evidence>
<dbReference type="AlphaFoldDB" id="A0AAD3DHU5"/>
<feature type="region of interest" description="Disordered" evidence="8">
    <location>
        <begin position="323"/>
        <end position="356"/>
    </location>
</feature>
<reference evidence="11 12" key="1">
    <citation type="journal article" date="2021" name="Sci. Rep.">
        <title>Genome sequencing of the multicellular alga Astrephomene provides insights into convergent evolution of germ-soma differentiation.</title>
        <authorList>
            <person name="Yamashita S."/>
            <person name="Yamamoto K."/>
            <person name="Matsuzaki R."/>
            <person name="Suzuki S."/>
            <person name="Yamaguchi H."/>
            <person name="Hirooka S."/>
            <person name="Minakuchi Y."/>
            <person name="Miyagishima S."/>
            <person name="Kawachi M."/>
            <person name="Toyoda A."/>
            <person name="Nozaki H."/>
        </authorList>
    </citation>
    <scope>NUCLEOTIDE SEQUENCE [LARGE SCALE GENOMIC DNA]</scope>
    <source>
        <strain evidence="11 12">NIES-4017</strain>
    </source>
</reference>
<feature type="compositionally biased region" description="Low complexity" evidence="8">
    <location>
        <begin position="330"/>
        <end position="342"/>
    </location>
</feature>
<keyword evidence="12" id="KW-1185">Reference proteome</keyword>
<proteinExistence type="inferred from homology"/>
<comment type="caution">
    <text evidence="11">The sequence shown here is derived from an EMBL/GenBank/DDBJ whole genome shotgun (WGS) entry which is preliminary data.</text>
</comment>
<evidence type="ECO:0000256" key="7">
    <source>
        <dbReference type="ARBA" id="ARBA00023136"/>
    </source>
</evidence>
<dbReference type="Gene3D" id="1.20.1540.10">
    <property type="entry name" value="Rhomboid-like"/>
    <property type="match status" value="1"/>
</dbReference>
<dbReference type="GO" id="GO:0016020">
    <property type="term" value="C:membrane"/>
    <property type="evidence" value="ECO:0007669"/>
    <property type="project" value="UniProtKB-SubCell"/>
</dbReference>
<evidence type="ECO:0000256" key="4">
    <source>
        <dbReference type="ARBA" id="ARBA00022692"/>
    </source>
</evidence>
<evidence type="ECO:0000256" key="9">
    <source>
        <dbReference type="SAM" id="Phobius"/>
    </source>
</evidence>
<dbReference type="Pfam" id="PF01694">
    <property type="entry name" value="Rhomboid"/>
    <property type="match status" value="1"/>
</dbReference>
<sequence length="398" mass="42506">MTQNIYQQTMSGLDNLGAQLASSARDVWDRATSTVNRIADSISVPPRNGSLERLVRPPLERGMAAWRWSAFGQSTVVPFPPPRWDDPRMLVTIFSLTHTLYDELDAHHNHQLHGSPSPTSASFPLPPVTTTLAAASIWRYFTPALLREVCLSPYCVVERREVARLWSACIAHIDAPHLMSNLAAMLPDAAALERASGPAAFAADVGLLAALSSGLFVGWAVFEKEVLERPNTFYAVGAVGLSSLAFALQVMRGEARRDSPVSLLGIPVPAQFAWVAQLGLTHLVTAPDTSFAGHMCGVLAGIAHTYLIKPALRALLGGGPASQPQPRFYGSGTTSGRPVSGSSGSGSGSHGAGDPQQQWRRRLAGALSQLALAAGAVLVYALAAQKRQRQPLSDLRLR</sequence>
<dbReference type="GO" id="GO:0004252">
    <property type="term" value="F:serine-type endopeptidase activity"/>
    <property type="evidence" value="ECO:0007669"/>
    <property type="project" value="InterPro"/>
</dbReference>
<evidence type="ECO:0000313" key="12">
    <source>
        <dbReference type="Proteomes" id="UP001054857"/>
    </source>
</evidence>
<dbReference type="EMBL" id="BMAR01000002">
    <property type="protein sequence ID" value="GFR42104.1"/>
    <property type="molecule type" value="Genomic_DNA"/>
</dbReference>
<dbReference type="SUPFAM" id="SSF144091">
    <property type="entry name" value="Rhomboid-like"/>
    <property type="match status" value="1"/>
</dbReference>
<evidence type="ECO:0000256" key="5">
    <source>
        <dbReference type="ARBA" id="ARBA00022801"/>
    </source>
</evidence>